<proteinExistence type="predicted"/>
<protein>
    <recommendedName>
        <fullName evidence="4">CUB domain-containing protein</fullName>
    </recommendedName>
</protein>
<evidence type="ECO:0000313" key="6">
    <source>
        <dbReference type="Proteomes" id="UP000708208"/>
    </source>
</evidence>
<dbReference type="OrthoDB" id="6022136at2759"/>
<keyword evidence="6" id="KW-1185">Reference proteome</keyword>
<evidence type="ECO:0000256" key="1">
    <source>
        <dbReference type="ARBA" id="ARBA00023157"/>
    </source>
</evidence>
<comment type="caution">
    <text evidence="2">Lacks conserved residue(s) required for the propagation of feature annotation.</text>
</comment>
<feature type="domain" description="CUB" evidence="4">
    <location>
        <begin position="86"/>
        <end position="212"/>
    </location>
</feature>
<dbReference type="PANTHER" id="PTHR47537">
    <property type="entry name" value="CUBILIN"/>
    <property type="match status" value="1"/>
</dbReference>
<dbReference type="PANTHER" id="PTHR47537:SF2">
    <property type="entry name" value="CUBILIN"/>
    <property type="match status" value="1"/>
</dbReference>
<gene>
    <name evidence="5" type="ORF">AFUS01_LOCUS36325</name>
</gene>
<keyword evidence="1" id="KW-1015">Disulfide bond</keyword>
<feature type="region of interest" description="Disordered" evidence="3">
    <location>
        <begin position="1"/>
        <end position="50"/>
    </location>
</feature>
<comment type="caution">
    <text evidence="5">The sequence shown here is derived from an EMBL/GenBank/DDBJ whole genome shotgun (WGS) entry which is preliminary data.</text>
</comment>
<name>A0A8J2KZM8_9HEXA</name>
<dbReference type="EMBL" id="CAJVCH010539187">
    <property type="protein sequence ID" value="CAG7826262.1"/>
    <property type="molecule type" value="Genomic_DNA"/>
</dbReference>
<accession>A0A8J2KZM8</accession>
<dbReference type="Pfam" id="PF00431">
    <property type="entry name" value="CUB"/>
    <property type="match status" value="1"/>
</dbReference>
<dbReference type="CDD" id="cd00041">
    <property type="entry name" value="CUB"/>
    <property type="match status" value="1"/>
</dbReference>
<dbReference type="Proteomes" id="UP000708208">
    <property type="component" value="Unassembled WGS sequence"/>
</dbReference>
<sequence>MVGSDVRSNDGSPISLFSSTSDEENVSTNGAKSSKSGVTTYKSADIGVPRNRDQIRRDLSRLSANLRTNSAATVVTETEKDSANKCDRLYLSGTDGVYNGSFESPVLVAEEGHSLQCIYMFVARPNERVEIIFTHFNVRGTPPECVHEWIDLWTEVEDTDVSDLISTPFAGRYCGKIPPRRRISLYGGIAIGFYSDKNTTEEGIFRGTFSFITE</sequence>
<evidence type="ECO:0000256" key="2">
    <source>
        <dbReference type="PROSITE-ProRule" id="PRU00059"/>
    </source>
</evidence>
<dbReference type="InterPro" id="IPR000859">
    <property type="entry name" value="CUB_dom"/>
</dbReference>
<dbReference type="InterPro" id="IPR053207">
    <property type="entry name" value="Non-NMDA_GluR_Accessory"/>
</dbReference>
<evidence type="ECO:0000259" key="4">
    <source>
        <dbReference type="PROSITE" id="PS01180"/>
    </source>
</evidence>
<reference evidence="5" key="1">
    <citation type="submission" date="2021-06" db="EMBL/GenBank/DDBJ databases">
        <authorList>
            <person name="Hodson N. C."/>
            <person name="Mongue J. A."/>
            <person name="Jaron S. K."/>
        </authorList>
    </citation>
    <scope>NUCLEOTIDE SEQUENCE</scope>
</reference>
<feature type="compositionally biased region" description="Polar residues" evidence="3">
    <location>
        <begin position="9"/>
        <end position="42"/>
    </location>
</feature>
<evidence type="ECO:0000256" key="3">
    <source>
        <dbReference type="SAM" id="MobiDB-lite"/>
    </source>
</evidence>
<dbReference type="AlphaFoldDB" id="A0A8J2KZM8"/>
<dbReference type="SMART" id="SM00042">
    <property type="entry name" value="CUB"/>
    <property type="match status" value="1"/>
</dbReference>
<evidence type="ECO:0000313" key="5">
    <source>
        <dbReference type="EMBL" id="CAG7826262.1"/>
    </source>
</evidence>
<organism evidence="5 6">
    <name type="scientific">Allacma fusca</name>
    <dbReference type="NCBI Taxonomy" id="39272"/>
    <lineage>
        <taxon>Eukaryota</taxon>
        <taxon>Metazoa</taxon>
        <taxon>Ecdysozoa</taxon>
        <taxon>Arthropoda</taxon>
        <taxon>Hexapoda</taxon>
        <taxon>Collembola</taxon>
        <taxon>Symphypleona</taxon>
        <taxon>Sminthuridae</taxon>
        <taxon>Allacma</taxon>
    </lineage>
</organism>
<dbReference type="PROSITE" id="PS01180">
    <property type="entry name" value="CUB"/>
    <property type="match status" value="1"/>
</dbReference>
<feature type="non-terminal residue" evidence="5">
    <location>
        <position position="1"/>
    </location>
</feature>
<dbReference type="GO" id="GO:0005886">
    <property type="term" value="C:plasma membrane"/>
    <property type="evidence" value="ECO:0007669"/>
    <property type="project" value="TreeGrafter"/>
</dbReference>